<sequence length="120" mass="13632">MKSMLSRGADEGIRKEDVDGRSNRFRSRFQRRHRRQHASPEADWPSEMKSWANTELRQAAVFFAIFFTLSVSTGSANVWMALVGAAIGAVLWVLITRGLDYLQTKVTSRRERVDGPGFVE</sequence>
<evidence type="ECO:0000256" key="1">
    <source>
        <dbReference type="SAM" id="MobiDB-lite"/>
    </source>
</evidence>
<gene>
    <name evidence="3" type="ORF">V1Y59_12575</name>
</gene>
<keyword evidence="4" id="KW-1185">Reference proteome</keyword>
<organism evidence="3 4">
    <name type="scientific">Gordonia prachuapensis</name>
    <dbReference type="NCBI Taxonomy" id="3115651"/>
    <lineage>
        <taxon>Bacteria</taxon>
        <taxon>Bacillati</taxon>
        <taxon>Actinomycetota</taxon>
        <taxon>Actinomycetes</taxon>
        <taxon>Mycobacteriales</taxon>
        <taxon>Gordoniaceae</taxon>
        <taxon>Gordonia</taxon>
    </lineage>
</organism>
<accession>A0ABU7MUA3</accession>
<evidence type="ECO:0000313" key="3">
    <source>
        <dbReference type="EMBL" id="MEE4023913.1"/>
    </source>
</evidence>
<dbReference type="Proteomes" id="UP001335729">
    <property type="component" value="Unassembled WGS sequence"/>
</dbReference>
<proteinExistence type="predicted"/>
<comment type="caution">
    <text evidence="3">The sequence shown here is derived from an EMBL/GenBank/DDBJ whole genome shotgun (WGS) entry which is preliminary data.</text>
</comment>
<keyword evidence="2" id="KW-0472">Membrane</keyword>
<name>A0ABU7MUA3_9ACTN</name>
<evidence type="ECO:0000313" key="4">
    <source>
        <dbReference type="Proteomes" id="UP001335729"/>
    </source>
</evidence>
<dbReference type="RefSeq" id="WP_330505294.1">
    <property type="nucleotide sequence ID" value="NZ_JAZDUE010000009.1"/>
</dbReference>
<feature type="compositionally biased region" description="Basic and acidic residues" evidence="1">
    <location>
        <begin position="8"/>
        <end position="22"/>
    </location>
</feature>
<keyword evidence="2" id="KW-1133">Transmembrane helix</keyword>
<feature type="region of interest" description="Disordered" evidence="1">
    <location>
        <begin position="1"/>
        <end position="46"/>
    </location>
</feature>
<dbReference type="EMBL" id="JAZDUE010000009">
    <property type="protein sequence ID" value="MEE4023913.1"/>
    <property type="molecule type" value="Genomic_DNA"/>
</dbReference>
<keyword evidence="2" id="KW-0812">Transmembrane</keyword>
<feature type="transmembrane region" description="Helical" evidence="2">
    <location>
        <begin position="78"/>
        <end position="95"/>
    </location>
</feature>
<reference evidence="3 4" key="1">
    <citation type="submission" date="2024-01" db="EMBL/GenBank/DDBJ databases">
        <title>Draft genome sequence of Gordonia sp. PKS22-38.</title>
        <authorList>
            <person name="Suphannarot A."/>
            <person name="Mingma R."/>
        </authorList>
    </citation>
    <scope>NUCLEOTIDE SEQUENCE [LARGE SCALE GENOMIC DNA]</scope>
    <source>
        <strain evidence="3 4">PKS22-38</strain>
    </source>
</reference>
<evidence type="ECO:0000256" key="2">
    <source>
        <dbReference type="SAM" id="Phobius"/>
    </source>
</evidence>
<feature type="compositionally biased region" description="Basic residues" evidence="1">
    <location>
        <begin position="23"/>
        <end position="37"/>
    </location>
</feature>
<protein>
    <submittedName>
        <fullName evidence="3">Uncharacterized protein</fullName>
    </submittedName>
</protein>